<dbReference type="GO" id="GO:0008783">
    <property type="term" value="F:agmatinase activity"/>
    <property type="evidence" value="ECO:0007669"/>
    <property type="project" value="TreeGrafter"/>
</dbReference>
<dbReference type="InterPro" id="IPR006035">
    <property type="entry name" value="Ureohydrolase"/>
</dbReference>
<comment type="similarity">
    <text evidence="3">Belongs to the arginase family.</text>
</comment>
<dbReference type="CDD" id="cd09988">
    <property type="entry name" value="Formimidoylglutamase"/>
    <property type="match status" value="1"/>
</dbReference>
<dbReference type="GO" id="GO:0046872">
    <property type="term" value="F:metal ion binding"/>
    <property type="evidence" value="ECO:0007669"/>
    <property type="project" value="UniProtKB-KW"/>
</dbReference>
<name>A0A0G0FIS7_9BACT</name>
<dbReference type="PIRSF" id="PIRSF036979">
    <property type="entry name" value="Arginase"/>
    <property type="match status" value="1"/>
</dbReference>
<comment type="caution">
    <text evidence="4">The sequence shown here is derived from an EMBL/GenBank/DDBJ whole genome shotgun (WGS) entry which is preliminary data.</text>
</comment>
<keyword evidence="1" id="KW-0479">Metal-binding</keyword>
<reference evidence="4 5" key="1">
    <citation type="journal article" date="2015" name="Nature">
        <title>rRNA introns, odd ribosomes, and small enigmatic genomes across a large radiation of phyla.</title>
        <authorList>
            <person name="Brown C.T."/>
            <person name="Hug L.A."/>
            <person name="Thomas B.C."/>
            <person name="Sharon I."/>
            <person name="Castelle C.J."/>
            <person name="Singh A."/>
            <person name="Wilkins M.J."/>
            <person name="Williams K.H."/>
            <person name="Banfield J.F."/>
        </authorList>
    </citation>
    <scope>NUCLEOTIDE SEQUENCE [LARGE SCALE GENOMIC DNA]</scope>
</reference>
<dbReference type="Proteomes" id="UP000034798">
    <property type="component" value="Unassembled WGS sequence"/>
</dbReference>
<evidence type="ECO:0000256" key="1">
    <source>
        <dbReference type="ARBA" id="ARBA00022723"/>
    </source>
</evidence>
<evidence type="ECO:0000313" key="5">
    <source>
        <dbReference type="Proteomes" id="UP000034798"/>
    </source>
</evidence>
<dbReference type="Gene3D" id="3.40.800.10">
    <property type="entry name" value="Ureohydrolase domain"/>
    <property type="match status" value="1"/>
</dbReference>
<evidence type="ECO:0000256" key="3">
    <source>
        <dbReference type="PROSITE-ProRule" id="PRU00742"/>
    </source>
</evidence>
<dbReference type="InterPro" id="IPR023696">
    <property type="entry name" value="Ureohydrolase_dom_sf"/>
</dbReference>
<organism evidence="4 5">
    <name type="scientific">Candidatus Nomurabacteria bacterium GW2011_GWC2_35_8</name>
    <dbReference type="NCBI Taxonomy" id="1618752"/>
    <lineage>
        <taxon>Bacteria</taxon>
        <taxon>Candidatus Nomuraibacteriota</taxon>
    </lineage>
</organism>
<accession>A0A0G0FIS7</accession>
<dbReference type="SUPFAM" id="SSF52768">
    <property type="entry name" value="Arginase/deacetylase"/>
    <property type="match status" value="1"/>
</dbReference>
<proteinExistence type="inferred from homology"/>
<dbReference type="PANTHER" id="PTHR11358:SF26">
    <property type="entry name" value="GUANIDINO ACID HYDROLASE, MITOCHONDRIAL"/>
    <property type="match status" value="1"/>
</dbReference>
<protein>
    <submittedName>
        <fullName evidence="4">Arginase/agmatinase/formiminoglutamase</fullName>
    </submittedName>
</protein>
<dbReference type="PANTHER" id="PTHR11358">
    <property type="entry name" value="ARGINASE/AGMATINASE"/>
    <property type="match status" value="1"/>
</dbReference>
<evidence type="ECO:0000256" key="2">
    <source>
        <dbReference type="ARBA" id="ARBA00022801"/>
    </source>
</evidence>
<dbReference type="AlphaFoldDB" id="A0A0G0FIS7"/>
<dbReference type="Pfam" id="PF00491">
    <property type="entry name" value="Arginase"/>
    <property type="match status" value="1"/>
</dbReference>
<dbReference type="PROSITE" id="PS51409">
    <property type="entry name" value="ARGINASE_2"/>
    <property type="match status" value="1"/>
</dbReference>
<dbReference type="EMBL" id="LBQZ01000051">
    <property type="protein sequence ID" value="KKP87360.1"/>
    <property type="molecule type" value="Genomic_DNA"/>
</dbReference>
<sequence length="324" mass="36363">MNLSDYLSKPNIDLSAVEFSSSHSLAKKIVAFDKETNIELFDIAILGVPEDRGSKNIGSAKAPDIIRKKLYSLSDFFPKLKIVDLGNITQGKKLKDTNVAIQQVVSQILNTNATLIIIGGTQNITFPCFKAFHHNKKFTNIVSIDSRFDLGTDDELDLSLNVTKEIIKTHSKYLLDYFNIGYQSYFVSPEDVELLKDKLSFDSVRLGIARTQMKNLEPHLRDANLISFDISSVASSYAQANIYASPNGFTGDEACQISKYAGLSDNANVFGIFEINPDLDNNEQTSLLAAQMIWYFFEGFSNRRKEEITLINNNIQKYIVKLKV</sequence>
<keyword evidence="2" id="KW-0378">Hydrolase</keyword>
<dbReference type="GO" id="GO:0033389">
    <property type="term" value="P:putrescine biosynthetic process from arginine, via agmatine"/>
    <property type="evidence" value="ECO:0007669"/>
    <property type="project" value="TreeGrafter"/>
</dbReference>
<evidence type="ECO:0000313" key="4">
    <source>
        <dbReference type="EMBL" id="KKP87360.1"/>
    </source>
</evidence>
<gene>
    <name evidence="4" type="ORF">UR91_C0051G0002</name>
</gene>